<dbReference type="PROSITE" id="PS50297">
    <property type="entry name" value="ANK_REP_REGION"/>
    <property type="match status" value="3"/>
</dbReference>
<feature type="repeat" description="ANK" evidence="3">
    <location>
        <begin position="74"/>
        <end position="103"/>
    </location>
</feature>
<organism evidence="4 5">
    <name type="scientific">Cotesia congregata</name>
    <name type="common">Parasitoid wasp</name>
    <name type="synonym">Apanteles congregatus</name>
    <dbReference type="NCBI Taxonomy" id="51543"/>
    <lineage>
        <taxon>Eukaryota</taxon>
        <taxon>Metazoa</taxon>
        <taxon>Ecdysozoa</taxon>
        <taxon>Arthropoda</taxon>
        <taxon>Hexapoda</taxon>
        <taxon>Insecta</taxon>
        <taxon>Pterygota</taxon>
        <taxon>Neoptera</taxon>
        <taxon>Endopterygota</taxon>
        <taxon>Hymenoptera</taxon>
        <taxon>Apocrita</taxon>
        <taxon>Ichneumonoidea</taxon>
        <taxon>Braconidae</taxon>
        <taxon>Microgastrinae</taxon>
        <taxon>Cotesia</taxon>
    </lineage>
</organism>
<dbReference type="InterPro" id="IPR002110">
    <property type="entry name" value="Ankyrin_rpt"/>
</dbReference>
<dbReference type="InterPro" id="IPR036770">
    <property type="entry name" value="Ankyrin_rpt-contain_sf"/>
</dbReference>
<keyword evidence="5" id="KW-1185">Reference proteome</keyword>
<name>A0A8J2HHJ4_COTCN</name>
<accession>A0A8J2HHJ4</accession>
<dbReference type="Proteomes" id="UP000786811">
    <property type="component" value="Unassembled WGS sequence"/>
</dbReference>
<evidence type="ECO:0000256" key="3">
    <source>
        <dbReference type="PROSITE-ProRule" id="PRU00023"/>
    </source>
</evidence>
<dbReference type="EMBL" id="CAJNRD030001121">
    <property type="protein sequence ID" value="CAG5095613.1"/>
    <property type="molecule type" value="Genomic_DNA"/>
</dbReference>
<protein>
    <submittedName>
        <fullName evidence="4">Similar to RF_0381: Putative ankyrin repeat protein RF_0381 (Rickettsia felis (Strain ATCC VR-1525 / URRWXCal2))</fullName>
    </submittedName>
</protein>
<evidence type="ECO:0000313" key="4">
    <source>
        <dbReference type="EMBL" id="CAG5095613.1"/>
    </source>
</evidence>
<evidence type="ECO:0000256" key="2">
    <source>
        <dbReference type="ARBA" id="ARBA00023043"/>
    </source>
</evidence>
<keyword evidence="2 3" id="KW-0040">ANK repeat</keyword>
<evidence type="ECO:0000256" key="1">
    <source>
        <dbReference type="ARBA" id="ARBA00022737"/>
    </source>
</evidence>
<dbReference type="PROSITE" id="PS50088">
    <property type="entry name" value="ANK_REPEAT"/>
    <property type="match status" value="3"/>
</dbReference>
<dbReference type="Pfam" id="PF12796">
    <property type="entry name" value="Ank_2"/>
    <property type="match status" value="1"/>
</dbReference>
<proteinExistence type="predicted"/>
<gene>
    <name evidence="4" type="ORF">HICCMSTLAB_LOCUS7796</name>
</gene>
<feature type="repeat" description="ANK" evidence="3">
    <location>
        <begin position="172"/>
        <end position="204"/>
    </location>
</feature>
<dbReference type="OrthoDB" id="6596655at2759"/>
<dbReference type="Pfam" id="PF13637">
    <property type="entry name" value="Ank_4"/>
    <property type="match status" value="1"/>
</dbReference>
<dbReference type="AlphaFoldDB" id="A0A8J2HHJ4"/>
<dbReference type="PANTHER" id="PTHR24198">
    <property type="entry name" value="ANKYRIN REPEAT AND PROTEIN KINASE DOMAIN-CONTAINING PROTEIN"/>
    <property type="match status" value="1"/>
</dbReference>
<reference evidence="4" key="1">
    <citation type="submission" date="2021-04" db="EMBL/GenBank/DDBJ databases">
        <authorList>
            <person name="Chebbi M.A.C M."/>
        </authorList>
    </citation>
    <scope>NUCLEOTIDE SEQUENCE</scope>
</reference>
<dbReference type="PANTHER" id="PTHR24198:SF165">
    <property type="entry name" value="ANKYRIN REPEAT-CONTAINING PROTEIN-RELATED"/>
    <property type="match status" value="1"/>
</dbReference>
<comment type="caution">
    <text evidence="4">The sequence shown here is derived from an EMBL/GenBank/DDBJ whole genome shotgun (WGS) entry which is preliminary data.</text>
</comment>
<dbReference type="SUPFAM" id="SSF48403">
    <property type="entry name" value="Ankyrin repeat"/>
    <property type="match status" value="1"/>
</dbReference>
<keyword evidence="1" id="KW-0677">Repeat</keyword>
<feature type="repeat" description="ANK" evidence="3">
    <location>
        <begin position="38"/>
        <end position="70"/>
    </location>
</feature>
<dbReference type="Gene3D" id="1.25.40.20">
    <property type="entry name" value="Ankyrin repeat-containing domain"/>
    <property type="match status" value="2"/>
</dbReference>
<sequence>MSQKKLELSNLRNEMIKFYIEAHNMWPDMRFSYNLTIEDWTFLHTAVDQSDEELVDYLLQKKADPNINVKIYGTPLHLAIKKGSLEIIQLLLKNGADMNLRGDISDNLTAIEYAVQLDNFEAYAILASSEASKKKLMELEPSLMCIALKHNSKKIVEAYLNENVDVNYRSKDYGSYLHCAVHGGNPETIERLLDYGAEINYSCNYNNGTGLWDSCDLTALQIGVIFNKSGIVKLLTKRHANVNLKADNDTAALGLAISMTCHDDVINDLLNAGADIDDVDLSKYVGRDSIKKLIEKHAVKLDVAQLGVSEKYAKAIASDLTFRSECKKEIEIMKDTRVGDSNVKFYDLLRKNIHQLALYAKYGVVKLEVLEQQSVEQFALYAGILCSRFWKGVERKNLIDGVEEFVYDVFYVLPNTVVRNLFYYLEDRDLDILKNNL</sequence>
<evidence type="ECO:0000313" key="5">
    <source>
        <dbReference type="Proteomes" id="UP000786811"/>
    </source>
</evidence>
<dbReference type="SMART" id="SM00248">
    <property type="entry name" value="ANK"/>
    <property type="match status" value="7"/>
</dbReference>